<dbReference type="Gene3D" id="3.40.50.11440">
    <property type="match status" value="1"/>
</dbReference>
<reference evidence="2" key="1">
    <citation type="journal article" date="2015" name="Proc. Natl. Acad. Sci. U.S.A.">
        <title>Networks of energetic and metabolic interactions define dynamics in microbial communities.</title>
        <authorList>
            <person name="Embree M."/>
            <person name="Liu J.K."/>
            <person name="Al-Bassam M.M."/>
            <person name="Zengler K."/>
        </authorList>
    </citation>
    <scope>NUCLEOTIDE SEQUENCE</scope>
</reference>
<dbReference type="EMBL" id="LNQE01000512">
    <property type="protein sequence ID" value="KUG26200.1"/>
    <property type="molecule type" value="Genomic_DNA"/>
</dbReference>
<evidence type="ECO:0000313" key="2">
    <source>
        <dbReference type="EMBL" id="KUG26200.1"/>
    </source>
</evidence>
<dbReference type="PANTHER" id="PTHR33171:SF17">
    <property type="entry name" value="LARA-LIKE N-TERMINAL DOMAIN-CONTAINING PROTEIN"/>
    <property type="match status" value="1"/>
</dbReference>
<dbReference type="EC" id="1.1.1.57" evidence="2"/>
<dbReference type="PANTHER" id="PTHR33171">
    <property type="entry name" value="LAR_N DOMAIN-CONTAINING PROTEIN"/>
    <property type="match status" value="1"/>
</dbReference>
<feature type="domain" description="LarA-like N-terminal" evidence="1">
    <location>
        <begin position="32"/>
        <end position="179"/>
    </location>
</feature>
<dbReference type="Pfam" id="PF09861">
    <property type="entry name" value="Lar_N"/>
    <property type="match status" value="1"/>
</dbReference>
<sequence>MLYYSKGSENTVITRDEVKEALFTTYDKLGTKNKVLALPPDFTRFHSKAGELTSITYQYYKDKLTDILPAIGTHYPMTEKEIDIMFKDIPHNLFRIHKWRDDLVTLGVVPSEFVNEVSEGKLNYSWPAQVNKLLRVGGHDLILSIGQVVPHEVVGMANYNKNVFIGTGGQEGINKSHFLGAVYGMERMMGRADTPVRRVLNYASENFAQDLPIIYVLTVVAKDENNNLVLRGLYIGDDYECFEKAAELSLKVNFILLDEPLKKVVVYLDPGEFKTTWLGNKSIYRTRMAIADDGELIVIAPGLKEFGEDKEIDKLIRKYGYLTTPEILEFVEKNDDLKNNLSAAAHLIHGSSENRFKITYAPGRISQEEIESVNFNYADLKETIARYNPDILQDGYNKLSDGEEIFFISNPALGLWAYKNKFIE</sequence>
<organism evidence="2">
    <name type="scientific">hydrocarbon metagenome</name>
    <dbReference type="NCBI Taxonomy" id="938273"/>
    <lineage>
        <taxon>unclassified sequences</taxon>
        <taxon>metagenomes</taxon>
        <taxon>ecological metagenomes</taxon>
    </lineage>
</organism>
<accession>A0A0W8FZ68</accession>
<dbReference type="InterPro" id="IPR018657">
    <property type="entry name" value="LarA-like_N"/>
</dbReference>
<dbReference type="Gene3D" id="3.90.226.30">
    <property type="match status" value="1"/>
</dbReference>
<dbReference type="InterPro" id="IPR043166">
    <property type="entry name" value="LarA-like_C"/>
</dbReference>
<comment type="caution">
    <text evidence="2">The sequence shown here is derived from an EMBL/GenBank/DDBJ whole genome shotgun (WGS) entry which is preliminary data.</text>
</comment>
<dbReference type="GO" id="GO:0008866">
    <property type="term" value="F:fructuronate reductase activity"/>
    <property type="evidence" value="ECO:0007669"/>
    <property type="project" value="UniProtKB-EC"/>
</dbReference>
<gene>
    <name evidence="2" type="ORF">ASZ90_003964</name>
</gene>
<protein>
    <submittedName>
        <fullName evidence="2">Putative d-mannonate dehydrogenase</fullName>
        <ecNumber evidence="2">1.1.1.57</ecNumber>
    </submittedName>
</protein>
<evidence type="ECO:0000259" key="1">
    <source>
        <dbReference type="Pfam" id="PF09861"/>
    </source>
</evidence>
<dbReference type="AlphaFoldDB" id="A0A0W8FZ68"/>
<dbReference type="GO" id="GO:0050043">
    <property type="term" value="F:lactate racemase activity"/>
    <property type="evidence" value="ECO:0007669"/>
    <property type="project" value="InterPro"/>
</dbReference>
<name>A0A0W8FZ68_9ZZZZ</name>
<proteinExistence type="predicted"/>
<dbReference type="InterPro" id="IPR048068">
    <property type="entry name" value="LarA-like"/>
</dbReference>
<keyword evidence="2" id="KW-0560">Oxidoreductase</keyword>